<dbReference type="AlphaFoldDB" id="A0A447Z400"/>
<reference evidence="3 4" key="1">
    <citation type="submission" date="2018-12" db="EMBL/GenBank/DDBJ databases">
        <authorList>
            <consortium name="Pathogen Informatics"/>
        </authorList>
    </citation>
    <scope>NUCLEOTIDE SEQUENCE [LARGE SCALE GENOMIC DNA]</scope>
    <source>
        <strain evidence="3 4">NCTC3166</strain>
    </source>
</reference>
<keyword evidence="4" id="KW-1185">Reference proteome</keyword>
<protein>
    <submittedName>
        <fullName evidence="3">Transcriptional regulator</fullName>
    </submittedName>
</protein>
<accession>A0A447Z400</accession>
<name>A0A447Z400_9STRE</name>
<dbReference type="PROSITE" id="PS50943">
    <property type="entry name" value="HTH_CROC1"/>
    <property type="match status" value="1"/>
</dbReference>
<sequence>MNRLKELRQEKKLSQKELAEILRVHYRTLQNWENGESQIKPEKAKQLADFFNVSVGYLLGYDTKISELQNDLLISTKGLERTISEAFSQANSYFELQTQGIVDTIDLLIEGVKNEQLPPKQIVEALEFIKESAKSLDEIVDKMTEYQAKYTAENLLRYRLENKINKNNKG</sequence>
<dbReference type="KEGG" id="svf:NCTC3166_00862"/>
<dbReference type="InterPro" id="IPR010982">
    <property type="entry name" value="Lambda_DNA-bd_dom_sf"/>
</dbReference>
<proteinExistence type="predicted"/>
<dbReference type="EMBL" id="LR134266">
    <property type="protein sequence ID" value="VED67047.1"/>
    <property type="molecule type" value="Genomic_DNA"/>
</dbReference>
<keyword evidence="1" id="KW-0238">DNA-binding</keyword>
<dbReference type="InterPro" id="IPR001387">
    <property type="entry name" value="Cro/C1-type_HTH"/>
</dbReference>
<gene>
    <name evidence="3" type="primary">immR_3</name>
    <name evidence="3" type="ORF">NCTC3166_00862</name>
</gene>
<dbReference type="Pfam" id="PF01381">
    <property type="entry name" value="HTH_3"/>
    <property type="match status" value="1"/>
</dbReference>
<dbReference type="RefSeq" id="WP_232011402.1">
    <property type="nucleotide sequence ID" value="NZ_LR134266.1"/>
</dbReference>
<dbReference type="Gene3D" id="1.10.260.40">
    <property type="entry name" value="lambda repressor-like DNA-binding domains"/>
    <property type="match status" value="1"/>
</dbReference>
<evidence type="ECO:0000256" key="1">
    <source>
        <dbReference type="ARBA" id="ARBA00023125"/>
    </source>
</evidence>
<dbReference type="PANTHER" id="PTHR46558:SF11">
    <property type="entry name" value="HTH-TYPE TRANSCRIPTIONAL REGULATOR XRE"/>
    <property type="match status" value="1"/>
</dbReference>
<evidence type="ECO:0000313" key="3">
    <source>
        <dbReference type="EMBL" id="VED67047.1"/>
    </source>
</evidence>
<evidence type="ECO:0000313" key="4">
    <source>
        <dbReference type="Proteomes" id="UP000270025"/>
    </source>
</evidence>
<dbReference type="GO" id="GO:0003677">
    <property type="term" value="F:DNA binding"/>
    <property type="evidence" value="ECO:0007669"/>
    <property type="project" value="UniProtKB-KW"/>
</dbReference>
<feature type="domain" description="HTH cro/C1-type" evidence="2">
    <location>
        <begin position="4"/>
        <end position="58"/>
    </location>
</feature>
<dbReference type="PANTHER" id="PTHR46558">
    <property type="entry name" value="TRACRIPTIONAL REGULATORY PROTEIN-RELATED-RELATED"/>
    <property type="match status" value="1"/>
</dbReference>
<dbReference type="Proteomes" id="UP000270025">
    <property type="component" value="Chromosome"/>
</dbReference>
<dbReference type="SMART" id="SM00530">
    <property type="entry name" value="HTH_XRE"/>
    <property type="match status" value="1"/>
</dbReference>
<dbReference type="SUPFAM" id="SSF47413">
    <property type="entry name" value="lambda repressor-like DNA-binding domains"/>
    <property type="match status" value="1"/>
</dbReference>
<organism evidence="3 4">
    <name type="scientific">Streptococcus viridans</name>
    <dbReference type="NCBI Taxonomy" id="78535"/>
    <lineage>
        <taxon>Bacteria</taxon>
        <taxon>Bacillati</taxon>
        <taxon>Bacillota</taxon>
        <taxon>Bacilli</taxon>
        <taxon>Lactobacillales</taxon>
        <taxon>Streptococcaceae</taxon>
        <taxon>Streptococcus</taxon>
    </lineage>
</organism>
<dbReference type="CDD" id="cd00093">
    <property type="entry name" value="HTH_XRE"/>
    <property type="match status" value="1"/>
</dbReference>
<evidence type="ECO:0000259" key="2">
    <source>
        <dbReference type="PROSITE" id="PS50943"/>
    </source>
</evidence>